<dbReference type="OrthoDB" id="9786643at2"/>
<feature type="transmembrane region" description="Helical" evidence="6">
    <location>
        <begin position="181"/>
        <end position="202"/>
    </location>
</feature>
<evidence type="ECO:0000256" key="3">
    <source>
        <dbReference type="ARBA" id="ARBA00022692"/>
    </source>
</evidence>
<dbReference type="InterPro" id="IPR047817">
    <property type="entry name" value="ABC2_TM_bact-type"/>
</dbReference>
<dbReference type="EMBL" id="SAWZ01000007">
    <property type="protein sequence ID" value="RXR03492.1"/>
    <property type="molecule type" value="Genomic_DNA"/>
</dbReference>
<name>A0A4Q1JUJ9_9GAMM</name>
<dbReference type="Pfam" id="PF01061">
    <property type="entry name" value="ABC2_membrane"/>
    <property type="match status" value="1"/>
</dbReference>
<keyword evidence="9" id="KW-1185">Reference proteome</keyword>
<keyword evidence="5 6" id="KW-0472">Membrane</keyword>
<dbReference type="PROSITE" id="PS51012">
    <property type="entry name" value="ABC_TM2"/>
    <property type="match status" value="1"/>
</dbReference>
<dbReference type="PRINTS" id="PR00164">
    <property type="entry name" value="ABC2TRNSPORT"/>
</dbReference>
<evidence type="ECO:0000256" key="6">
    <source>
        <dbReference type="RuleBase" id="RU361157"/>
    </source>
</evidence>
<evidence type="ECO:0000313" key="8">
    <source>
        <dbReference type="EMBL" id="RXR03492.1"/>
    </source>
</evidence>
<reference evidence="8 9" key="1">
    <citation type="submission" date="2019-01" db="EMBL/GenBank/DDBJ databases">
        <title>Pseudoxanthomonas composti sp. nov., isolated from compost.</title>
        <authorList>
            <person name="Yang G."/>
        </authorList>
    </citation>
    <scope>NUCLEOTIDE SEQUENCE [LARGE SCALE GENOMIC DNA]</scope>
    <source>
        <strain evidence="8 9">GSS15</strain>
    </source>
</reference>
<organism evidence="8 9">
    <name type="scientific">Pseudoxanthomonas composti</name>
    <dbReference type="NCBI Taxonomy" id="2137479"/>
    <lineage>
        <taxon>Bacteria</taxon>
        <taxon>Pseudomonadati</taxon>
        <taxon>Pseudomonadota</taxon>
        <taxon>Gammaproteobacteria</taxon>
        <taxon>Lysobacterales</taxon>
        <taxon>Lysobacteraceae</taxon>
        <taxon>Pseudoxanthomonas</taxon>
    </lineage>
</organism>
<keyword evidence="6" id="KW-1003">Cell membrane</keyword>
<dbReference type="InterPro" id="IPR051784">
    <property type="entry name" value="Nod_factor_ABC_transporter"/>
</dbReference>
<gene>
    <name evidence="8" type="ORF">EPA99_13750</name>
</gene>
<proteinExistence type="inferred from homology"/>
<dbReference type="PANTHER" id="PTHR43229">
    <property type="entry name" value="NODULATION PROTEIN J"/>
    <property type="match status" value="1"/>
</dbReference>
<dbReference type="GO" id="GO:0140359">
    <property type="term" value="F:ABC-type transporter activity"/>
    <property type="evidence" value="ECO:0007669"/>
    <property type="project" value="InterPro"/>
</dbReference>
<evidence type="ECO:0000256" key="1">
    <source>
        <dbReference type="ARBA" id="ARBA00004141"/>
    </source>
</evidence>
<dbReference type="PIRSF" id="PIRSF006648">
    <property type="entry name" value="DrrB"/>
    <property type="match status" value="1"/>
</dbReference>
<feature type="domain" description="ABC transmembrane type-2" evidence="7">
    <location>
        <begin position="30"/>
        <end position="255"/>
    </location>
</feature>
<accession>A0A4Q1JUJ9</accession>
<protein>
    <recommendedName>
        <fullName evidence="6">Transport permease protein</fullName>
    </recommendedName>
</protein>
<evidence type="ECO:0000256" key="2">
    <source>
        <dbReference type="ARBA" id="ARBA00007783"/>
    </source>
</evidence>
<dbReference type="PANTHER" id="PTHR43229:SF3">
    <property type="entry name" value="ABC-TYPE MULTIDRUG TRANSPORT SYSTEM, PERMEASE COMPONENT"/>
    <property type="match status" value="1"/>
</dbReference>
<dbReference type="InterPro" id="IPR000412">
    <property type="entry name" value="ABC_2_transport"/>
</dbReference>
<keyword evidence="6" id="KW-0813">Transport</keyword>
<dbReference type="Proteomes" id="UP000289784">
    <property type="component" value="Unassembled WGS sequence"/>
</dbReference>
<feature type="transmembrane region" description="Helical" evidence="6">
    <location>
        <begin position="230"/>
        <end position="248"/>
    </location>
</feature>
<sequence>MSRTTFPALPSPSLAGIYLREARYEWLRLLRTPAFSLPTLLFPVMFYLMFGVLLNRGNAQASTYLMASYTVFGVMGPGLFGFGVSLAMDRERGLLTLKRALPVPTMAPLLAKLVMAMGFALCIGVLLLLVGSTLGGAVLTASQLARLLLVAVLGTLPFCALGLLIGSLVKGSAAPAVVNLVYLPMALLSGLWLPLTMLPALIGKLAPLWPAWHLGQLALKVVGMDAGGSAWLHIGVLAVFTVACLLLAQRRLQRA</sequence>
<evidence type="ECO:0000313" key="9">
    <source>
        <dbReference type="Proteomes" id="UP000289784"/>
    </source>
</evidence>
<feature type="transmembrane region" description="Helical" evidence="6">
    <location>
        <begin position="34"/>
        <end position="54"/>
    </location>
</feature>
<keyword evidence="4 6" id="KW-1133">Transmembrane helix</keyword>
<dbReference type="GO" id="GO:0043190">
    <property type="term" value="C:ATP-binding cassette (ABC) transporter complex"/>
    <property type="evidence" value="ECO:0007669"/>
    <property type="project" value="InterPro"/>
</dbReference>
<feature type="transmembrane region" description="Helical" evidence="6">
    <location>
        <begin position="66"/>
        <end position="88"/>
    </location>
</feature>
<dbReference type="AlphaFoldDB" id="A0A4Q1JUJ9"/>
<comment type="similarity">
    <text evidence="2 6">Belongs to the ABC-2 integral membrane protein family.</text>
</comment>
<evidence type="ECO:0000256" key="4">
    <source>
        <dbReference type="ARBA" id="ARBA00022989"/>
    </source>
</evidence>
<feature type="transmembrane region" description="Helical" evidence="6">
    <location>
        <begin position="109"/>
        <end position="132"/>
    </location>
</feature>
<comment type="subcellular location">
    <subcellularLocation>
        <location evidence="6">Cell inner membrane</location>
        <topology evidence="6">Multi-pass membrane protein</topology>
    </subcellularLocation>
    <subcellularLocation>
        <location evidence="1">Membrane</location>
        <topology evidence="1">Multi-pass membrane protein</topology>
    </subcellularLocation>
</comment>
<keyword evidence="3 6" id="KW-0812">Transmembrane</keyword>
<dbReference type="RefSeq" id="WP_129471804.1">
    <property type="nucleotide sequence ID" value="NZ_SAWZ01000007.1"/>
</dbReference>
<evidence type="ECO:0000259" key="7">
    <source>
        <dbReference type="PROSITE" id="PS51012"/>
    </source>
</evidence>
<dbReference type="InterPro" id="IPR013525">
    <property type="entry name" value="ABC2_TM"/>
</dbReference>
<comment type="caution">
    <text evidence="8">The sequence shown here is derived from an EMBL/GenBank/DDBJ whole genome shotgun (WGS) entry which is preliminary data.</text>
</comment>
<feature type="transmembrane region" description="Helical" evidence="6">
    <location>
        <begin position="144"/>
        <end position="169"/>
    </location>
</feature>
<evidence type="ECO:0000256" key="5">
    <source>
        <dbReference type="ARBA" id="ARBA00023136"/>
    </source>
</evidence>